<dbReference type="EMBL" id="BK015133">
    <property type="protein sequence ID" value="DAD92370.1"/>
    <property type="molecule type" value="Genomic_DNA"/>
</dbReference>
<proteinExistence type="predicted"/>
<protein>
    <submittedName>
        <fullName evidence="1">Uncharacterized protein</fullName>
    </submittedName>
</protein>
<organism evidence="1">
    <name type="scientific">Siphoviridae sp. ctzXg6</name>
    <dbReference type="NCBI Taxonomy" id="2826531"/>
    <lineage>
        <taxon>Viruses</taxon>
        <taxon>Duplodnaviria</taxon>
        <taxon>Heunggongvirae</taxon>
        <taxon>Uroviricota</taxon>
        <taxon>Caudoviricetes</taxon>
    </lineage>
</organism>
<accession>A0A8S5NDM3</accession>
<evidence type="ECO:0000313" key="1">
    <source>
        <dbReference type="EMBL" id="DAD92370.1"/>
    </source>
</evidence>
<name>A0A8S5NDM3_9CAUD</name>
<sequence length="53" mass="5969">MNAIDFLLCSFALDVMLVMSVSSEETKSYLIGLQIILVSGVYFYKQNFRGGQK</sequence>
<reference evidence="1" key="1">
    <citation type="journal article" date="2021" name="Proc. Natl. Acad. Sci. U.S.A.">
        <title>A Catalog of Tens of Thousands of Viruses from Human Metagenomes Reveals Hidden Associations with Chronic Diseases.</title>
        <authorList>
            <person name="Tisza M.J."/>
            <person name="Buck C.B."/>
        </authorList>
    </citation>
    <scope>NUCLEOTIDE SEQUENCE</scope>
    <source>
        <strain evidence="1">CtzXg6</strain>
    </source>
</reference>